<dbReference type="PANTHER" id="PTHR24174">
    <property type="entry name" value="ANKYRIN REPEAT AND STERILE ALPHA MOTIF DOMAIN-CONTAINING PROTEIN 1"/>
    <property type="match status" value="1"/>
</dbReference>
<accession>A0ABN9KM78</accession>
<evidence type="ECO:0000259" key="4">
    <source>
        <dbReference type="Pfam" id="PF16632"/>
    </source>
</evidence>
<evidence type="ECO:0000256" key="1">
    <source>
        <dbReference type="ARBA" id="ARBA00022737"/>
    </source>
</evidence>
<dbReference type="InterPro" id="IPR032117">
    <property type="entry name" value="Caskin_C"/>
</dbReference>
<feature type="region of interest" description="Disordered" evidence="3">
    <location>
        <begin position="1"/>
        <end position="77"/>
    </location>
</feature>
<sequence length="165" mass="17628">MPSFNPLVQAQLRPRHLSSNQTTSNLPALPPSLCSSPAKPLTPGHPLQVPVKPPRLSITSSSIEGGGSEAAQQKLEETSASLAAALQAVEEKIKQEDTQKDSLSFQISSANSSIATFTKSCIILEHFLPLNKNTSSLEEKSTVSILDDIGSMFDDLADQLDAMLE</sequence>
<name>A0ABN9KM78_9NEOB</name>
<comment type="caution">
    <text evidence="5">The sequence shown here is derived from an EMBL/GenBank/DDBJ whole genome shotgun (WGS) entry which is preliminary data.</text>
</comment>
<reference evidence="5" key="1">
    <citation type="submission" date="2023-07" db="EMBL/GenBank/DDBJ databases">
        <authorList>
            <person name="Stuckert A."/>
        </authorList>
    </citation>
    <scope>NUCLEOTIDE SEQUENCE</scope>
</reference>
<organism evidence="5 6">
    <name type="scientific">Ranitomeya imitator</name>
    <name type="common">mimic poison frog</name>
    <dbReference type="NCBI Taxonomy" id="111125"/>
    <lineage>
        <taxon>Eukaryota</taxon>
        <taxon>Metazoa</taxon>
        <taxon>Chordata</taxon>
        <taxon>Craniata</taxon>
        <taxon>Vertebrata</taxon>
        <taxon>Euteleostomi</taxon>
        <taxon>Amphibia</taxon>
        <taxon>Batrachia</taxon>
        <taxon>Anura</taxon>
        <taxon>Neobatrachia</taxon>
        <taxon>Hyloidea</taxon>
        <taxon>Dendrobatidae</taxon>
        <taxon>Dendrobatinae</taxon>
        <taxon>Ranitomeya</taxon>
    </lineage>
</organism>
<dbReference type="InterPro" id="IPR033635">
    <property type="entry name" value="ANKS1/Caskin"/>
</dbReference>
<feature type="domain" description="Caskin C-terminal" evidence="4">
    <location>
        <begin position="134"/>
        <end position="165"/>
    </location>
</feature>
<dbReference type="Pfam" id="PF16632">
    <property type="entry name" value="Caskin-tail"/>
    <property type="match status" value="2"/>
</dbReference>
<feature type="compositionally biased region" description="Low complexity" evidence="3">
    <location>
        <begin position="24"/>
        <end position="41"/>
    </location>
</feature>
<gene>
    <name evidence="5" type="ORF">RIMI_LOCUS39695</name>
</gene>
<protein>
    <recommendedName>
        <fullName evidence="4">Caskin C-terminal domain-containing protein</fullName>
    </recommendedName>
</protein>
<proteinExistence type="predicted"/>
<evidence type="ECO:0000256" key="3">
    <source>
        <dbReference type="SAM" id="MobiDB-lite"/>
    </source>
</evidence>
<evidence type="ECO:0000313" key="6">
    <source>
        <dbReference type="Proteomes" id="UP001176940"/>
    </source>
</evidence>
<dbReference type="Proteomes" id="UP001176940">
    <property type="component" value="Unassembled WGS sequence"/>
</dbReference>
<dbReference type="PANTHER" id="PTHR24174:SF11">
    <property type="entry name" value="CASKIN-1"/>
    <property type="match status" value="1"/>
</dbReference>
<evidence type="ECO:0000256" key="2">
    <source>
        <dbReference type="ARBA" id="ARBA00023043"/>
    </source>
</evidence>
<feature type="domain" description="Caskin C-terminal" evidence="4">
    <location>
        <begin position="72"/>
        <end position="111"/>
    </location>
</feature>
<dbReference type="EMBL" id="CAUEEQ010000002">
    <property type="protein sequence ID" value="CAJ0915352.1"/>
    <property type="molecule type" value="Genomic_DNA"/>
</dbReference>
<keyword evidence="2" id="KW-0040">ANK repeat</keyword>
<evidence type="ECO:0000313" key="5">
    <source>
        <dbReference type="EMBL" id="CAJ0915352.1"/>
    </source>
</evidence>
<keyword evidence="1" id="KW-0677">Repeat</keyword>
<keyword evidence="6" id="KW-1185">Reference proteome</keyword>